<keyword evidence="3 9" id="KW-0812">Transmembrane</keyword>
<evidence type="ECO:0000256" key="1">
    <source>
        <dbReference type="ARBA" id="ARBA00004651"/>
    </source>
</evidence>
<dbReference type="GO" id="GO:0004930">
    <property type="term" value="F:G protein-coupled receptor activity"/>
    <property type="evidence" value="ECO:0007669"/>
    <property type="project" value="UniProtKB-KW"/>
</dbReference>
<evidence type="ECO:0000256" key="9">
    <source>
        <dbReference type="RuleBase" id="RU000688"/>
    </source>
</evidence>
<dbReference type="Pfam" id="PF00001">
    <property type="entry name" value="7tm_1"/>
    <property type="match status" value="2"/>
</dbReference>
<dbReference type="AlphaFoldDB" id="A0A6S7LGE4"/>
<evidence type="ECO:0000256" key="5">
    <source>
        <dbReference type="ARBA" id="ARBA00023040"/>
    </source>
</evidence>
<reference evidence="10" key="1">
    <citation type="submission" date="2020-04" db="EMBL/GenBank/DDBJ databases">
        <authorList>
            <person name="Alioto T."/>
            <person name="Alioto T."/>
            <person name="Gomez Garrido J."/>
        </authorList>
    </citation>
    <scope>NUCLEOTIDE SEQUENCE</scope>
    <source>
        <strain evidence="10">A484AB</strain>
    </source>
</reference>
<dbReference type="PANTHER" id="PTHR24249">
    <property type="entry name" value="HISTAMINE RECEPTOR-RELATED G-PROTEIN COUPLED RECEPTOR"/>
    <property type="match status" value="1"/>
</dbReference>
<comment type="similarity">
    <text evidence="9">Belongs to the G-protein coupled receptor 1 family.</text>
</comment>
<evidence type="ECO:0000256" key="3">
    <source>
        <dbReference type="ARBA" id="ARBA00022692"/>
    </source>
</evidence>
<dbReference type="PANTHER" id="PTHR24249:SF372">
    <property type="entry name" value="G-PROTEIN COUPLED RECEPTORS FAMILY 1 PROFILE DOMAIN-CONTAINING PROTEIN"/>
    <property type="match status" value="1"/>
</dbReference>
<keyword evidence="5 9" id="KW-0297">G-protein coupled receptor</keyword>
<proteinExistence type="inferred from homology"/>
<keyword evidence="7 9" id="KW-0675">Receptor</keyword>
<dbReference type="PROSITE" id="PS00237">
    <property type="entry name" value="G_PROTEIN_RECEP_F1_1"/>
    <property type="match status" value="1"/>
</dbReference>
<sequence>MTNLVVAATTGSIFLLTLNRFVSIVRPLKYPRIMTFKRTVTMIGVIWLVAILILVVVVVGLIIENKVLRILRYVMAFYITSSIAMYVYMYNLGRKHSKRLEQQMHAITGQTHATSHEFRALTSLFMIAGSFAACWLPVTTAAFFLNRFEDPIQFYRTFSFTGSLTLVNAVVDPVVYYYRSKGFRLSLKMLARRFRNDGCCECW</sequence>
<dbReference type="CDD" id="cd00637">
    <property type="entry name" value="7tm_classA_rhodopsin-like"/>
    <property type="match status" value="1"/>
</dbReference>
<keyword evidence="4" id="KW-1133">Transmembrane helix</keyword>
<evidence type="ECO:0000256" key="2">
    <source>
        <dbReference type="ARBA" id="ARBA00022475"/>
    </source>
</evidence>
<dbReference type="GO" id="GO:0005886">
    <property type="term" value="C:plasma membrane"/>
    <property type="evidence" value="ECO:0007669"/>
    <property type="project" value="UniProtKB-SubCell"/>
</dbReference>
<evidence type="ECO:0000256" key="7">
    <source>
        <dbReference type="ARBA" id="ARBA00023170"/>
    </source>
</evidence>
<dbReference type="InterPro" id="IPR050569">
    <property type="entry name" value="TAAR"/>
</dbReference>
<keyword evidence="2" id="KW-1003">Cell membrane</keyword>
<comment type="caution">
    <text evidence="10">The sequence shown here is derived from an EMBL/GenBank/DDBJ whole genome shotgun (WGS) entry which is preliminary data.</text>
</comment>
<dbReference type="Proteomes" id="UP001152795">
    <property type="component" value="Unassembled WGS sequence"/>
</dbReference>
<evidence type="ECO:0000256" key="4">
    <source>
        <dbReference type="ARBA" id="ARBA00022989"/>
    </source>
</evidence>
<dbReference type="PRINTS" id="PR00237">
    <property type="entry name" value="GPCRRHODOPSN"/>
</dbReference>
<dbReference type="SUPFAM" id="SSF81321">
    <property type="entry name" value="Family A G protein-coupled receptor-like"/>
    <property type="match status" value="1"/>
</dbReference>
<dbReference type="PROSITE" id="PS50262">
    <property type="entry name" value="G_PROTEIN_RECEP_F1_2"/>
    <property type="match status" value="1"/>
</dbReference>
<keyword evidence="8 9" id="KW-0807">Transducer</keyword>
<dbReference type="OrthoDB" id="5988782at2759"/>
<organism evidence="10 11">
    <name type="scientific">Paramuricea clavata</name>
    <name type="common">Red gorgonian</name>
    <name type="synonym">Violescent sea-whip</name>
    <dbReference type="NCBI Taxonomy" id="317549"/>
    <lineage>
        <taxon>Eukaryota</taxon>
        <taxon>Metazoa</taxon>
        <taxon>Cnidaria</taxon>
        <taxon>Anthozoa</taxon>
        <taxon>Octocorallia</taxon>
        <taxon>Malacalcyonacea</taxon>
        <taxon>Plexauridae</taxon>
        <taxon>Paramuricea</taxon>
    </lineage>
</organism>
<name>A0A6S7LGE4_PARCT</name>
<evidence type="ECO:0000313" key="11">
    <source>
        <dbReference type="Proteomes" id="UP001152795"/>
    </source>
</evidence>
<protein>
    <submittedName>
        <fullName evidence="10">Cannabinoid receptor 2</fullName>
    </submittedName>
</protein>
<dbReference type="Gene3D" id="1.20.1070.10">
    <property type="entry name" value="Rhodopsin 7-helix transmembrane proteins"/>
    <property type="match status" value="1"/>
</dbReference>
<dbReference type="InterPro" id="IPR000276">
    <property type="entry name" value="GPCR_Rhodpsn"/>
</dbReference>
<gene>
    <name evidence="10" type="ORF">PACLA_8A052866</name>
</gene>
<comment type="subcellular location">
    <subcellularLocation>
        <location evidence="1">Cell membrane</location>
        <topology evidence="1">Multi-pass membrane protein</topology>
    </subcellularLocation>
</comment>
<evidence type="ECO:0000313" key="10">
    <source>
        <dbReference type="EMBL" id="CAB4036322.1"/>
    </source>
</evidence>
<keyword evidence="11" id="KW-1185">Reference proteome</keyword>
<evidence type="ECO:0000256" key="6">
    <source>
        <dbReference type="ARBA" id="ARBA00023136"/>
    </source>
</evidence>
<dbReference type="InterPro" id="IPR017452">
    <property type="entry name" value="GPCR_Rhodpsn_7TM"/>
</dbReference>
<keyword evidence="6" id="KW-0472">Membrane</keyword>
<evidence type="ECO:0000256" key="8">
    <source>
        <dbReference type="ARBA" id="ARBA00023224"/>
    </source>
</evidence>
<accession>A0A6S7LGE4</accession>
<dbReference type="EMBL" id="CACRXK020021907">
    <property type="protein sequence ID" value="CAB4036322.1"/>
    <property type="molecule type" value="Genomic_DNA"/>
</dbReference>